<gene>
    <name evidence="1" type="ORF">ASPTUDRAFT_476367</name>
</gene>
<dbReference type="VEuPathDB" id="FungiDB:ASPTUDRAFT_476367"/>
<dbReference type="AlphaFoldDB" id="A0A1L9NBN1"/>
<organism evidence="1 2">
    <name type="scientific">Aspergillus tubingensis (strain CBS 134.48)</name>
    <dbReference type="NCBI Taxonomy" id="767770"/>
    <lineage>
        <taxon>Eukaryota</taxon>
        <taxon>Fungi</taxon>
        <taxon>Dikarya</taxon>
        <taxon>Ascomycota</taxon>
        <taxon>Pezizomycotina</taxon>
        <taxon>Eurotiomycetes</taxon>
        <taxon>Eurotiomycetidae</taxon>
        <taxon>Eurotiales</taxon>
        <taxon>Aspergillaceae</taxon>
        <taxon>Aspergillus</taxon>
        <taxon>Aspergillus subgen. Circumdati</taxon>
    </lineage>
</organism>
<dbReference type="EMBL" id="KV878187">
    <property type="protein sequence ID" value="OJI86524.1"/>
    <property type="molecule type" value="Genomic_DNA"/>
</dbReference>
<protein>
    <submittedName>
        <fullName evidence="1">Uncharacterized protein</fullName>
    </submittedName>
</protein>
<reference evidence="2" key="1">
    <citation type="journal article" date="2017" name="Genome Biol.">
        <title>Comparative genomics reveals high biological diversity and specific adaptations in the industrially and medically important fungal genus Aspergillus.</title>
        <authorList>
            <person name="de Vries R.P."/>
            <person name="Riley R."/>
            <person name="Wiebenga A."/>
            <person name="Aguilar-Osorio G."/>
            <person name="Amillis S."/>
            <person name="Uchima C.A."/>
            <person name="Anderluh G."/>
            <person name="Asadollahi M."/>
            <person name="Askin M."/>
            <person name="Barry K."/>
            <person name="Battaglia E."/>
            <person name="Bayram O."/>
            <person name="Benocci T."/>
            <person name="Braus-Stromeyer S.A."/>
            <person name="Caldana C."/>
            <person name="Canovas D."/>
            <person name="Cerqueira G.C."/>
            <person name="Chen F."/>
            <person name="Chen W."/>
            <person name="Choi C."/>
            <person name="Clum A."/>
            <person name="Dos Santos R.A."/>
            <person name="Damasio A.R."/>
            <person name="Diallinas G."/>
            <person name="Emri T."/>
            <person name="Fekete E."/>
            <person name="Flipphi M."/>
            <person name="Freyberg S."/>
            <person name="Gallo A."/>
            <person name="Gournas C."/>
            <person name="Habgood R."/>
            <person name="Hainaut M."/>
            <person name="Harispe M.L."/>
            <person name="Henrissat B."/>
            <person name="Hilden K.S."/>
            <person name="Hope R."/>
            <person name="Hossain A."/>
            <person name="Karabika E."/>
            <person name="Karaffa L."/>
            <person name="Karanyi Z."/>
            <person name="Krasevec N."/>
            <person name="Kuo A."/>
            <person name="Kusch H."/>
            <person name="LaButti K."/>
            <person name="Lagendijk E.L."/>
            <person name="Lapidus A."/>
            <person name="Levasseur A."/>
            <person name="Lindquist E."/>
            <person name="Lipzen A."/>
            <person name="Logrieco A.F."/>
            <person name="MacCabe A."/>
            <person name="Maekelae M.R."/>
            <person name="Malavazi I."/>
            <person name="Melin P."/>
            <person name="Meyer V."/>
            <person name="Mielnichuk N."/>
            <person name="Miskei M."/>
            <person name="Molnar A.P."/>
            <person name="Mule G."/>
            <person name="Ngan C.Y."/>
            <person name="Orejas M."/>
            <person name="Orosz E."/>
            <person name="Ouedraogo J.P."/>
            <person name="Overkamp K.M."/>
            <person name="Park H.-S."/>
            <person name="Perrone G."/>
            <person name="Piumi F."/>
            <person name="Punt P.J."/>
            <person name="Ram A.F."/>
            <person name="Ramon A."/>
            <person name="Rauscher S."/>
            <person name="Record E."/>
            <person name="Riano-Pachon D.M."/>
            <person name="Robert V."/>
            <person name="Roehrig J."/>
            <person name="Ruller R."/>
            <person name="Salamov A."/>
            <person name="Salih N.S."/>
            <person name="Samson R.A."/>
            <person name="Sandor E."/>
            <person name="Sanguinetti M."/>
            <person name="Schuetze T."/>
            <person name="Sepcic K."/>
            <person name="Shelest E."/>
            <person name="Sherlock G."/>
            <person name="Sophianopoulou V."/>
            <person name="Squina F.M."/>
            <person name="Sun H."/>
            <person name="Susca A."/>
            <person name="Todd R.B."/>
            <person name="Tsang A."/>
            <person name="Unkles S.E."/>
            <person name="van de Wiele N."/>
            <person name="van Rossen-Uffink D."/>
            <person name="Oliveira J.V."/>
            <person name="Vesth T.C."/>
            <person name="Visser J."/>
            <person name="Yu J.-H."/>
            <person name="Zhou M."/>
            <person name="Andersen M.R."/>
            <person name="Archer D.B."/>
            <person name="Baker S.E."/>
            <person name="Benoit I."/>
            <person name="Brakhage A.A."/>
            <person name="Braus G.H."/>
            <person name="Fischer R."/>
            <person name="Frisvad J.C."/>
            <person name="Goldman G.H."/>
            <person name="Houbraken J."/>
            <person name="Oakley B."/>
            <person name="Pocsi I."/>
            <person name="Scazzocchio C."/>
            <person name="Seiboth B."/>
            <person name="vanKuyk P.A."/>
            <person name="Wortman J."/>
            <person name="Dyer P.S."/>
            <person name="Grigoriev I.V."/>
        </authorList>
    </citation>
    <scope>NUCLEOTIDE SEQUENCE [LARGE SCALE GENOMIC DNA]</scope>
    <source>
        <strain evidence="2">CBS 134.48</strain>
    </source>
</reference>
<proteinExistence type="predicted"/>
<evidence type="ECO:0000313" key="1">
    <source>
        <dbReference type="EMBL" id="OJI86524.1"/>
    </source>
</evidence>
<name>A0A1L9NBN1_ASPTC</name>
<keyword evidence="2" id="KW-1185">Reference proteome</keyword>
<evidence type="ECO:0000313" key="2">
    <source>
        <dbReference type="Proteomes" id="UP000184304"/>
    </source>
</evidence>
<dbReference type="Proteomes" id="UP000184304">
    <property type="component" value="Unassembled WGS sequence"/>
</dbReference>
<accession>A0A1L9NBN1</accession>
<sequence length="162" mass="17829">MASHAPLFPLSLSLSTYSIPQQVQQHHHHLLLISPPRQSALSTNGIPPVPTVSPNDPDLISRLSPRFRLPHWRGWLFLVFNHVFIPDPHCHCGFSSPSVSPSFGNLVGSSSLGSLLSDHIKKVPWSRLQLAPWSRGLLYSSSLSPSPLPNLSYLLIPLPSLT</sequence>